<reference evidence="2" key="1">
    <citation type="submission" date="2023-06" db="EMBL/GenBank/DDBJ databases">
        <title>Genome-scale phylogeny and comparative genomics of the fungal order Sordariales.</title>
        <authorList>
            <consortium name="Lawrence Berkeley National Laboratory"/>
            <person name="Hensen N."/>
            <person name="Bonometti L."/>
            <person name="Westerberg I."/>
            <person name="Brannstrom I.O."/>
            <person name="Guillou S."/>
            <person name="Cros-Aarteil S."/>
            <person name="Calhoun S."/>
            <person name="Haridas S."/>
            <person name="Kuo A."/>
            <person name="Mondo S."/>
            <person name="Pangilinan J."/>
            <person name="Riley R."/>
            <person name="LaButti K."/>
            <person name="Andreopoulos B."/>
            <person name="Lipzen A."/>
            <person name="Chen C."/>
            <person name="Yanf M."/>
            <person name="Daum C."/>
            <person name="Ng V."/>
            <person name="Clum A."/>
            <person name="Steindorff A."/>
            <person name="Ohm R."/>
            <person name="Martin F."/>
            <person name="Silar P."/>
            <person name="Natvig D."/>
            <person name="Lalanne C."/>
            <person name="Gautier V."/>
            <person name="Ament-velasquez S.L."/>
            <person name="Kruys A."/>
            <person name="Hutchinson M.I."/>
            <person name="Powell A.J."/>
            <person name="Barry K."/>
            <person name="Miller A.N."/>
            <person name="Grigoriev I.V."/>
            <person name="Debuchy R."/>
            <person name="Gladieux P."/>
            <person name="Thoren M.H."/>
            <person name="Johannesson H."/>
        </authorList>
    </citation>
    <scope>NUCLEOTIDE SEQUENCE</scope>
    <source>
        <strain evidence="2">SMH3187-1</strain>
    </source>
</reference>
<evidence type="ECO:0000313" key="3">
    <source>
        <dbReference type="Proteomes" id="UP001172155"/>
    </source>
</evidence>
<dbReference type="InterPro" id="IPR008271">
    <property type="entry name" value="Ser/Thr_kinase_AS"/>
</dbReference>
<dbReference type="GO" id="GO:0005524">
    <property type="term" value="F:ATP binding"/>
    <property type="evidence" value="ECO:0007669"/>
    <property type="project" value="InterPro"/>
</dbReference>
<dbReference type="SMART" id="SM00220">
    <property type="entry name" value="S_TKc"/>
    <property type="match status" value="1"/>
</dbReference>
<organism evidence="2 3">
    <name type="scientific">Schizothecium vesticola</name>
    <dbReference type="NCBI Taxonomy" id="314040"/>
    <lineage>
        <taxon>Eukaryota</taxon>
        <taxon>Fungi</taxon>
        <taxon>Dikarya</taxon>
        <taxon>Ascomycota</taxon>
        <taxon>Pezizomycotina</taxon>
        <taxon>Sordariomycetes</taxon>
        <taxon>Sordariomycetidae</taxon>
        <taxon>Sordariales</taxon>
        <taxon>Schizotheciaceae</taxon>
        <taxon>Schizothecium</taxon>
    </lineage>
</organism>
<keyword evidence="3" id="KW-1185">Reference proteome</keyword>
<keyword evidence="2" id="KW-0808">Transferase</keyword>
<protein>
    <submittedName>
        <fullName evidence="2">Kinase-like domain-containing protein</fullName>
    </submittedName>
</protein>
<dbReference type="PROSITE" id="PS00108">
    <property type="entry name" value="PROTEIN_KINASE_ST"/>
    <property type="match status" value="1"/>
</dbReference>
<dbReference type="InterPro" id="IPR011009">
    <property type="entry name" value="Kinase-like_dom_sf"/>
</dbReference>
<accession>A0AA40EL76</accession>
<proteinExistence type="predicted"/>
<dbReference type="PROSITE" id="PS50011">
    <property type="entry name" value="PROTEIN_KINASE_DOM"/>
    <property type="match status" value="1"/>
</dbReference>
<gene>
    <name evidence="2" type="ORF">B0T18DRAFT_432481</name>
</gene>
<dbReference type="AlphaFoldDB" id="A0AA40EL76"/>
<dbReference type="PANTHER" id="PTHR24359:SF1">
    <property type="entry name" value="INHIBITOR OF NUCLEAR FACTOR KAPPA-B KINASE EPSILON SUBUNIT HOMOLOG 1-RELATED"/>
    <property type="match status" value="1"/>
</dbReference>
<dbReference type="SUPFAM" id="SSF56112">
    <property type="entry name" value="Protein kinase-like (PK-like)"/>
    <property type="match status" value="2"/>
</dbReference>
<evidence type="ECO:0000313" key="2">
    <source>
        <dbReference type="EMBL" id="KAK0741363.1"/>
    </source>
</evidence>
<sequence>MVREAKIIGLDGEGYTLSYDKTVSLRSNSHVITAKSSDIPDKLMVVKVVWSPKESPPSVVRLYDHDLRFLALYTEIIDPPALDRYPCHNMTLADQARVLYDMSTALYYIHYQGFVHNDIKPGNILFSRNRGVVLIDFGLSSDRKPSPHTEPLDGYLDQIAKYDGTRADVALKVILPQGDKQEWEAESHIKMCAMNHDNIIAFIAAIEKGTERYLPFQWAEEINLRNLWSANRRPTLSSAFVGDVVYQIRGLADALNGMHGGEEPFRHGDLKPENILCVTRLALVKGRVNMPQLKISDLGLAKRHMTPEAMKSTPAPLAPSMGGRSRIYDMWSLGCVILETVVWLLFGNANLEIFNTEIANENG</sequence>
<dbReference type="Gene3D" id="3.30.200.20">
    <property type="entry name" value="Phosphorylase Kinase, domain 1"/>
    <property type="match status" value="1"/>
</dbReference>
<evidence type="ECO:0000259" key="1">
    <source>
        <dbReference type="PROSITE" id="PS50011"/>
    </source>
</evidence>
<comment type="caution">
    <text evidence="2">The sequence shown here is derived from an EMBL/GenBank/DDBJ whole genome shotgun (WGS) entry which is preliminary data.</text>
</comment>
<dbReference type="EMBL" id="JAUKUD010000006">
    <property type="protein sequence ID" value="KAK0741363.1"/>
    <property type="molecule type" value="Genomic_DNA"/>
</dbReference>
<dbReference type="Gene3D" id="1.10.510.10">
    <property type="entry name" value="Transferase(Phosphotransferase) domain 1"/>
    <property type="match status" value="2"/>
</dbReference>
<keyword evidence="2" id="KW-0418">Kinase</keyword>
<dbReference type="GO" id="GO:0004674">
    <property type="term" value="F:protein serine/threonine kinase activity"/>
    <property type="evidence" value="ECO:0007669"/>
    <property type="project" value="TreeGrafter"/>
</dbReference>
<dbReference type="InterPro" id="IPR000719">
    <property type="entry name" value="Prot_kinase_dom"/>
</dbReference>
<dbReference type="PANTHER" id="PTHR24359">
    <property type="entry name" value="SERINE/THREONINE-PROTEIN KINASE SBK1"/>
    <property type="match status" value="1"/>
</dbReference>
<dbReference type="Proteomes" id="UP001172155">
    <property type="component" value="Unassembled WGS sequence"/>
</dbReference>
<name>A0AA40EL76_9PEZI</name>
<dbReference type="CDD" id="cd00180">
    <property type="entry name" value="PKc"/>
    <property type="match status" value="1"/>
</dbReference>
<dbReference type="Pfam" id="PF00069">
    <property type="entry name" value="Pkinase"/>
    <property type="match status" value="2"/>
</dbReference>
<feature type="domain" description="Protein kinase" evidence="1">
    <location>
        <begin position="119"/>
        <end position="363"/>
    </location>
</feature>